<organism evidence="1 2">
    <name type="scientific">Rhodococcus ruber</name>
    <dbReference type="NCBI Taxonomy" id="1830"/>
    <lineage>
        <taxon>Bacteria</taxon>
        <taxon>Bacillati</taxon>
        <taxon>Actinomycetota</taxon>
        <taxon>Actinomycetes</taxon>
        <taxon>Mycobacteriales</taxon>
        <taxon>Nocardiaceae</taxon>
        <taxon>Rhodococcus</taxon>
    </lineage>
</organism>
<dbReference type="Proteomes" id="UP001081071">
    <property type="component" value="Unassembled WGS sequence"/>
</dbReference>
<name>A0ABT4MDY6_9NOCA</name>
<dbReference type="EMBL" id="JAPWIJ010000002">
    <property type="protein sequence ID" value="MCZ4517951.1"/>
    <property type="molecule type" value="Genomic_DNA"/>
</dbReference>
<comment type="caution">
    <text evidence="1">The sequence shown here is derived from an EMBL/GenBank/DDBJ whole genome shotgun (WGS) entry which is preliminary data.</text>
</comment>
<dbReference type="RefSeq" id="WP_269602620.1">
    <property type="nucleotide sequence ID" value="NZ_JAPWIJ010000002.1"/>
</dbReference>
<evidence type="ECO:0000313" key="1">
    <source>
        <dbReference type="EMBL" id="MCZ4517951.1"/>
    </source>
</evidence>
<protein>
    <submittedName>
        <fullName evidence="1">Uncharacterized protein</fullName>
    </submittedName>
</protein>
<reference evidence="1" key="1">
    <citation type="submission" date="2022-12" db="EMBL/GenBank/DDBJ databases">
        <authorList>
            <person name="Krivoruchko A.V."/>
            <person name="Elkin A."/>
        </authorList>
    </citation>
    <scope>NUCLEOTIDE SEQUENCE</scope>
    <source>
        <strain evidence="1">IEGM 1391</strain>
    </source>
</reference>
<evidence type="ECO:0000313" key="2">
    <source>
        <dbReference type="Proteomes" id="UP001081071"/>
    </source>
</evidence>
<accession>A0ABT4MDY6</accession>
<proteinExistence type="predicted"/>
<keyword evidence="2" id="KW-1185">Reference proteome</keyword>
<sequence>MDDVMRKAEELEALVAELEALDHRRVGLGDRLVDLEHFFRRAGCPELSQQALDAFVVRYAGRVLELADGMRG</sequence>
<gene>
    <name evidence="1" type="ORF">O4220_05430</name>
</gene>